<keyword evidence="5 8" id="KW-0812">Transmembrane</keyword>
<feature type="transmembrane region" description="Helical" evidence="8">
    <location>
        <begin position="233"/>
        <end position="251"/>
    </location>
</feature>
<name>A0A840RHZ2_9NEIS</name>
<protein>
    <recommendedName>
        <fullName evidence="8">Probable membrane transporter protein</fullName>
    </recommendedName>
</protein>
<dbReference type="Proteomes" id="UP000543030">
    <property type="component" value="Unassembled WGS sequence"/>
</dbReference>
<comment type="subcellular location">
    <subcellularLocation>
        <location evidence="1 8">Cell membrane</location>
        <topology evidence="1 8">Multi-pass membrane protein</topology>
    </subcellularLocation>
</comment>
<dbReference type="RefSeq" id="WP_184101658.1">
    <property type="nucleotide sequence ID" value="NZ_JACHHN010000005.1"/>
</dbReference>
<evidence type="ECO:0000256" key="8">
    <source>
        <dbReference type="RuleBase" id="RU363041"/>
    </source>
</evidence>
<feature type="transmembrane region" description="Helical" evidence="8">
    <location>
        <begin position="140"/>
        <end position="171"/>
    </location>
</feature>
<keyword evidence="3" id="KW-0813">Transport</keyword>
<evidence type="ECO:0000313" key="10">
    <source>
        <dbReference type="Proteomes" id="UP000543030"/>
    </source>
</evidence>
<feature type="transmembrane region" description="Helical" evidence="8">
    <location>
        <begin position="74"/>
        <end position="95"/>
    </location>
</feature>
<dbReference type="InterPro" id="IPR052017">
    <property type="entry name" value="TSUP"/>
</dbReference>
<evidence type="ECO:0000256" key="6">
    <source>
        <dbReference type="ARBA" id="ARBA00022989"/>
    </source>
</evidence>
<keyword evidence="6 8" id="KW-1133">Transmembrane helix</keyword>
<organism evidence="9 10">
    <name type="scientific">Silvimonas terrae</name>
    <dbReference type="NCBI Taxonomy" id="300266"/>
    <lineage>
        <taxon>Bacteria</taxon>
        <taxon>Pseudomonadati</taxon>
        <taxon>Pseudomonadota</taxon>
        <taxon>Betaproteobacteria</taxon>
        <taxon>Neisseriales</taxon>
        <taxon>Chitinibacteraceae</taxon>
        <taxon>Silvimonas</taxon>
    </lineage>
</organism>
<dbReference type="AlphaFoldDB" id="A0A840RHZ2"/>
<evidence type="ECO:0000313" key="9">
    <source>
        <dbReference type="EMBL" id="MBB5192060.1"/>
    </source>
</evidence>
<reference evidence="9 10" key="1">
    <citation type="submission" date="2020-08" db="EMBL/GenBank/DDBJ databases">
        <title>Genomic Encyclopedia of Type Strains, Phase IV (KMG-IV): sequencing the most valuable type-strain genomes for metagenomic binning, comparative biology and taxonomic classification.</title>
        <authorList>
            <person name="Goeker M."/>
        </authorList>
    </citation>
    <scope>NUCLEOTIDE SEQUENCE [LARGE SCALE GENOMIC DNA]</scope>
    <source>
        <strain evidence="9 10">DSM 18233</strain>
    </source>
</reference>
<keyword evidence="10" id="KW-1185">Reference proteome</keyword>
<feature type="transmembrane region" description="Helical" evidence="8">
    <location>
        <begin position="102"/>
        <end position="120"/>
    </location>
</feature>
<evidence type="ECO:0000256" key="2">
    <source>
        <dbReference type="ARBA" id="ARBA00009142"/>
    </source>
</evidence>
<evidence type="ECO:0000256" key="7">
    <source>
        <dbReference type="ARBA" id="ARBA00023136"/>
    </source>
</evidence>
<gene>
    <name evidence="9" type="ORF">HNQ50_002797</name>
</gene>
<proteinExistence type="inferred from homology"/>
<dbReference type="PANTHER" id="PTHR30269">
    <property type="entry name" value="TRANSMEMBRANE PROTEIN YFCA"/>
    <property type="match status" value="1"/>
</dbReference>
<dbReference type="EMBL" id="JACHHN010000005">
    <property type="protein sequence ID" value="MBB5192060.1"/>
    <property type="molecule type" value="Genomic_DNA"/>
</dbReference>
<evidence type="ECO:0000256" key="4">
    <source>
        <dbReference type="ARBA" id="ARBA00022475"/>
    </source>
</evidence>
<keyword evidence="4 8" id="KW-1003">Cell membrane</keyword>
<evidence type="ECO:0000256" key="3">
    <source>
        <dbReference type="ARBA" id="ARBA00022448"/>
    </source>
</evidence>
<dbReference type="Pfam" id="PF01925">
    <property type="entry name" value="TauE"/>
    <property type="match status" value="1"/>
</dbReference>
<comment type="similarity">
    <text evidence="2 8">Belongs to the 4-toluene sulfonate uptake permease (TSUP) (TC 2.A.102) family.</text>
</comment>
<dbReference type="GO" id="GO:0005886">
    <property type="term" value="C:plasma membrane"/>
    <property type="evidence" value="ECO:0007669"/>
    <property type="project" value="UniProtKB-SubCell"/>
</dbReference>
<comment type="caution">
    <text evidence="9">The sequence shown here is derived from an EMBL/GenBank/DDBJ whole genome shotgun (WGS) entry which is preliminary data.</text>
</comment>
<dbReference type="PANTHER" id="PTHR30269:SF0">
    <property type="entry name" value="MEMBRANE TRANSPORTER PROTEIN YFCA-RELATED"/>
    <property type="match status" value="1"/>
</dbReference>
<keyword evidence="7 8" id="KW-0472">Membrane</keyword>
<dbReference type="InterPro" id="IPR002781">
    <property type="entry name" value="TM_pro_TauE-like"/>
</dbReference>
<accession>A0A840RHZ2</accession>
<evidence type="ECO:0000256" key="1">
    <source>
        <dbReference type="ARBA" id="ARBA00004651"/>
    </source>
</evidence>
<evidence type="ECO:0000256" key="5">
    <source>
        <dbReference type="ARBA" id="ARBA00022692"/>
    </source>
</evidence>
<sequence length="256" mass="27391">MIDPSTIALLIPLSFVAGMIDAAVGGGGLIQVPGLFAILPNVAPATLMGTNKFASIMGTASATWRYARQVKLDWHILLPCAVAAFLGSYGGASMIQLLDKHWVRPLVIILLAVMLVYTWIKPTFGTEDAGRPLTRRDLYVGLVIGACIGFYDGFFGPGTGSFLIFLFVRFFHFDFLRASASAKVVNLATNLAALVSFIPVGAVIYGYAIPMAAANVAGAQLGSRMALKGGNTWIRRLFLTLAIVLLAKLIWDTLHA</sequence>
<feature type="transmembrane region" description="Helical" evidence="8">
    <location>
        <begin position="191"/>
        <end position="213"/>
    </location>
</feature>